<proteinExistence type="predicted"/>
<organism evidence="1 2">
    <name type="scientific">Oculimacula yallundae</name>
    <dbReference type="NCBI Taxonomy" id="86028"/>
    <lineage>
        <taxon>Eukaryota</taxon>
        <taxon>Fungi</taxon>
        <taxon>Dikarya</taxon>
        <taxon>Ascomycota</taxon>
        <taxon>Pezizomycotina</taxon>
        <taxon>Leotiomycetes</taxon>
        <taxon>Helotiales</taxon>
        <taxon>Ploettnerulaceae</taxon>
        <taxon>Oculimacula</taxon>
    </lineage>
</organism>
<dbReference type="EMBL" id="JAZHXI010000001">
    <property type="protein sequence ID" value="KAL2075271.1"/>
    <property type="molecule type" value="Genomic_DNA"/>
</dbReference>
<protein>
    <submittedName>
        <fullName evidence="1">Uncharacterized protein</fullName>
    </submittedName>
</protein>
<evidence type="ECO:0000313" key="2">
    <source>
        <dbReference type="Proteomes" id="UP001595075"/>
    </source>
</evidence>
<reference evidence="1 2" key="1">
    <citation type="journal article" date="2024" name="Commun. Biol.">
        <title>Comparative genomic analysis of thermophilic fungi reveals convergent evolutionary adaptations and gene losses.</title>
        <authorList>
            <person name="Steindorff A.S."/>
            <person name="Aguilar-Pontes M.V."/>
            <person name="Robinson A.J."/>
            <person name="Andreopoulos B."/>
            <person name="LaButti K."/>
            <person name="Kuo A."/>
            <person name="Mondo S."/>
            <person name="Riley R."/>
            <person name="Otillar R."/>
            <person name="Haridas S."/>
            <person name="Lipzen A."/>
            <person name="Grimwood J."/>
            <person name="Schmutz J."/>
            <person name="Clum A."/>
            <person name="Reid I.D."/>
            <person name="Moisan M.C."/>
            <person name="Butler G."/>
            <person name="Nguyen T.T.M."/>
            <person name="Dewar K."/>
            <person name="Conant G."/>
            <person name="Drula E."/>
            <person name="Henrissat B."/>
            <person name="Hansel C."/>
            <person name="Singer S."/>
            <person name="Hutchinson M.I."/>
            <person name="de Vries R.P."/>
            <person name="Natvig D.O."/>
            <person name="Powell A.J."/>
            <person name="Tsang A."/>
            <person name="Grigoriev I.V."/>
        </authorList>
    </citation>
    <scope>NUCLEOTIDE SEQUENCE [LARGE SCALE GENOMIC DNA]</scope>
    <source>
        <strain evidence="1 2">CBS 494.80</strain>
    </source>
</reference>
<gene>
    <name evidence="1" type="ORF">VTL71DRAFT_214</name>
</gene>
<accession>A0ABR4D1N5</accession>
<sequence length="188" mass="20855">MSSSTSQHGPPHCVCSNTAGPCICNNDVEIQPSRLCRLCTDFRNRGETPNASSTFSDLLEFDCQFCDQRRTLQGMLPYVEEPEPGNALHDVGARILYPCLLCRNFCYPDHPTTRPASYFPADCEICVERLRCEALDSPPREMVEINGTGVTRVVGGWRGALPTQETLERSKFFAAGVVFSALVLILFD</sequence>
<keyword evidence="2" id="KW-1185">Reference proteome</keyword>
<dbReference type="Proteomes" id="UP001595075">
    <property type="component" value="Unassembled WGS sequence"/>
</dbReference>
<comment type="caution">
    <text evidence="1">The sequence shown here is derived from an EMBL/GenBank/DDBJ whole genome shotgun (WGS) entry which is preliminary data.</text>
</comment>
<evidence type="ECO:0000313" key="1">
    <source>
        <dbReference type="EMBL" id="KAL2075271.1"/>
    </source>
</evidence>
<name>A0ABR4D1N5_9HELO</name>